<dbReference type="EMBL" id="LAZR01011846">
    <property type="protein sequence ID" value="KKM57690.1"/>
    <property type="molecule type" value="Genomic_DNA"/>
</dbReference>
<dbReference type="InterPro" id="IPR020287">
    <property type="entry name" value="Tail_sheath_C"/>
</dbReference>
<accession>A0A0F9LR86</accession>
<gene>
    <name evidence="3" type="ORF">LCGC14_1550480</name>
</gene>
<sequence length="130" mass="14598">MDFVGQGPTLFGNRTLQRKWSQLTDVHVRRLLLHAEKLCATSVKYLVFEPNDPITWKKFEQMCNKHLAGIAAARGLEKFEVKCDASTNTVALRRQRRMKGKLFLTPQGAGEGIELDFAIFAAGAEFEEAA</sequence>
<dbReference type="Pfam" id="PF17482">
    <property type="entry name" value="Phage_sheath_1C"/>
    <property type="match status" value="1"/>
</dbReference>
<protein>
    <recommendedName>
        <fullName evidence="2">Tail sheath protein C-terminal domain-containing protein</fullName>
    </recommendedName>
</protein>
<evidence type="ECO:0000259" key="2">
    <source>
        <dbReference type="Pfam" id="PF17482"/>
    </source>
</evidence>
<name>A0A0F9LR86_9ZZZZ</name>
<evidence type="ECO:0000313" key="3">
    <source>
        <dbReference type="EMBL" id="KKM57690.1"/>
    </source>
</evidence>
<comment type="similarity">
    <text evidence="1">Belongs to the myoviridae tail sheath protein family.</text>
</comment>
<feature type="domain" description="Tail sheath protein C-terminal" evidence="2">
    <location>
        <begin position="22"/>
        <end position="95"/>
    </location>
</feature>
<dbReference type="AlphaFoldDB" id="A0A0F9LR86"/>
<reference evidence="3" key="1">
    <citation type="journal article" date="2015" name="Nature">
        <title>Complex archaea that bridge the gap between prokaryotes and eukaryotes.</title>
        <authorList>
            <person name="Spang A."/>
            <person name="Saw J.H."/>
            <person name="Jorgensen S.L."/>
            <person name="Zaremba-Niedzwiedzka K."/>
            <person name="Martijn J."/>
            <person name="Lind A.E."/>
            <person name="van Eijk R."/>
            <person name="Schleper C."/>
            <person name="Guy L."/>
            <person name="Ettema T.J."/>
        </authorList>
    </citation>
    <scope>NUCLEOTIDE SEQUENCE</scope>
</reference>
<proteinExistence type="inferred from homology"/>
<organism evidence="3">
    <name type="scientific">marine sediment metagenome</name>
    <dbReference type="NCBI Taxonomy" id="412755"/>
    <lineage>
        <taxon>unclassified sequences</taxon>
        <taxon>metagenomes</taxon>
        <taxon>ecological metagenomes</taxon>
    </lineage>
</organism>
<comment type="caution">
    <text evidence="3">The sequence shown here is derived from an EMBL/GenBank/DDBJ whole genome shotgun (WGS) entry which is preliminary data.</text>
</comment>
<evidence type="ECO:0000256" key="1">
    <source>
        <dbReference type="ARBA" id="ARBA00008005"/>
    </source>
</evidence>